<protein>
    <submittedName>
        <fullName evidence="8">TetR/AcrR family transcriptional regulator</fullName>
    </submittedName>
</protein>
<evidence type="ECO:0000256" key="3">
    <source>
        <dbReference type="ARBA" id="ARBA00023125"/>
    </source>
</evidence>
<dbReference type="InterPro" id="IPR009057">
    <property type="entry name" value="Homeodomain-like_sf"/>
</dbReference>
<evidence type="ECO:0000313" key="8">
    <source>
        <dbReference type="EMBL" id="MFI1712076.1"/>
    </source>
</evidence>
<proteinExistence type="predicted"/>
<evidence type="ECO:0000256" key="2">
    <source>
        <dbReference type="ARBA" id="ARBA00023015"/>
    </source>
</evidence>
<dbReference type="Pfam" id="PF13977">
    <property type="entry name" value="TetR_C_6"/>
    <property type="match status" value="1"/>
</dbReference>
<name>A0ABW7U2K9_9ACTN</name>
<comment type="caution">
    <text evidence="8">The sequence shown here is derived from an EMBL/GenBank/DDBJ whole genome shotgun (WGS) entry which is preliminary data.</text>
</comment>
<evidence type="ECO:0000256" key="1">
    <source>
        <dbReference type="ARBA" id="ARBA00022491"/>
    </source>
</evidence>
<dbReference type="Gene3D" id="1.10.357.10">
    <property type="entry name" value="Tetracycline Repressor, domain 2"/>
    <property type="match status" value="1"/>
</dbReference>
<evidence type="ECO:0000256" key="5">
    <source>
        <dbReference type="PROSITE-ProRule" id="PRU00335"/>
    </source>
</evidence>
<evidence type="ECO:0000313" key="9">
    <source>
        <dbReference type="Proteomes" id="UP001611339"/>
    </source>
</evidence>
<feature type="domain" description="HTH tetR-type" evidence="7">
    <location>
        <begin position="11"/>
        <end position="71"/>
    </location>
</feature>
<dbReference type="InterPro" id="IPR001647">
    <property type="entry name" value="HTH_TetR"/>
</dbReference>
<dbReference type="InterPro" id="IPR036271">
    <property type="entry name" value="Tet_transcr_reg_TetR-rel_C_sf"/>
</dbReference>
<keyword evidence="2" id="KW-0805">Transcription regulation</keyword>
<dbReference type="PANTHER" id="PTHR30055:SF200">
    <property type="entry name" value="HTH-TYPE TRANSCRIPTIONAL REPRESSOR BDCR"/>
    <property type="match status" value="1"/>
</dbReference>
<dbReference type="PROSITE" id="PS50977">
    <property type="entry name" value="HTH_TETR_2"/>
    <property type="match status" value="1"/>
</dbReference>
<dbReference type="PANTHER" id="PTHR30055">
    <property type="entry name" value="HTH-TYPE TRANSCRIPTIONAL REGULATOR RUTR"/>
    <property type="match status" value="1"/>
</dbReference>
<keyword evidence="4" id="KW-0804">Transcription</keyword>
<dbReference type="SUPFAM" id="SSF46689">
    <property type="entry name" value="Homeodomain-like"/>
    <property type="match status" value="1"/>
</dbReference>
<dbReference type="SUPFAM" id="SSF48498">
    <property type="entry name" value="Tetracyclin repressor-like, C-terminal domain"/>
    <property type="match status" value="1"/>
</dbReference>
<feature type="DNA-binding region" description="H-T-H motif" evidence="5">
    <location>
        <begin position="34"/>
        <end position="53"/>
    </location>
</feature>
<keyword evidence="3 5" id="KW-0238">DNA-binding</keyword>
<dbReference type="Pfam" id="PF00440">
    <property type="entry name" value="TetR_N"/>
    <property type="match status" value="1"/>
</dbReference>
<keyword evidence="9" id="KW-1185">Reference proteome</keyword>
<reference evidence="8 9" key="1">
    <citation type="submission" date="2024-10" db="EMBL/GenBank/DDBJ databases">
        <title>The Natural Products Discovery Center: Release of the First 8490 Sequenced Strains for Exploring Actinobacteria Biosynthetic Diversity.</title>
        <authorList>
            <person name="Kalkreuter E."/>
            <person name="Kautsar S.A."/>
            <person name="Yang D."/>
            <person name="Bader C.D."/>
            <person name="Teijaro C.N."/>
            <person name="Fluegel L."/>
            <person name="Davis C.M."/>
            <person name="Simpson J.R."/>
            <person name="Lauterbach L."/>
            <person name="Steele A.D."/>
            <person name="Gui C."/>
            <person name="Meng S."/>
            <person name="Li G."/>
            <person name="Viehrig K."/>
            <person name="Ye F."/>
            <person name="Su P."/>
            <person name="Kiefer A.F."/>
            <person name="Nichols A."/>
            <person name="Cepeda A.J."/>
            <person name="Yan W."/>
            <person name="Fan B."/>
            <person name="Jiang Y."/>
            <person name="Adhikari A."/>
            <person name="Zheng C.-J."/>
            <person name="Schuster L."/>
            <person name="Cowan T.M."/>
            <person name="Smanski M.J."/>
            <person name="Chevrette M.G."/>
            <person name="De Carvalho L.P.S."/>
            <person name="Shen B."/>
        </authorList>
    </citation>
    <scope>NUCLEOTIDE SEQUENCE [LARGE SCALE GENOMIC DNA]</scope>
    <source>
        <strain evidence="8 9">NPDC020602</strain>
    </source>
</reference>
<dbReference type="InterPro" id="IPR050109">
    <property type="entry name" value="HTH-type_TetR-like_transc_reg"/>
</dbReference>
<evidence type="ECO:0000256" key="6">
    <source>
        <dbReference type="SAM" id="MobiDB-lite"/>
    </source>
</evidence>
<evidence type="ECO:0000256" key="4">
    <source>
        <dbReference type="ARBA" id="ARBA00023163"/>
    </source>
</evidence>
<accession>A0ABW7U2K9</accession>
<sequence>MAGAARRRDGNVTQERMLEEAMAAIAEDGLASLTMSALAERLGTSGGHILYYFGSKDLLLLAALRWSEAALAEERRALLARRITAERKLDLFLRLYLPRGPRDPRWTLWIELWARTPGNAALREAQAELDTGWQEDLEALLAAGVARRRFAPLDAAARASELLALLDGLSTRVVLGQETGRDPRPALETARSAARALVPQYPPGGQGKVTGRQPR</sequence>
<keyword evidence="1" id="KW-0678">Repressor</keyword>
<evidence type="ECO:0000259" key="7">
    <source>
        <dbReference type="PROSITE" id="PS50977"/>
    </source>
</evidence>
<dbReference type="InterPro" id="IPR039538">
    <property type="entry name" value="BetI_C"/>
</dbReference>
<dbReference type="RefSeq" id="WP_398706360.1">
    <property type="nucleotide sequence ID" value="NZ_JBIRUI010000001.1"/>
</dbReference>
<dbReference type="Proteomes" id="UP001611339">
    <property type="component" value="Unassembled WGS sequence"/>
</dbReference>
<feature type="region of interest" description="Disordered" evidence="6">
    <location>
        <begin position="180"/>
        <end position="215"/>
    </location>
</feature>
<organism evidence="8 9">
    <name type="scientific">Streptomyces litmocidini</name>
    <dbReference type="NCBI Taxonomy" id="67318"/>
    <lineage>
        <taxon>Bacteria</taxon>
        <taxon>Bacillati</taxon>
        <taxon>Actinomycetota</taxon>
        <taxon>Actinomycetes</taxon>
        <taxon>Kitasatosporales</taxon>
        <taxon>Streptomycetaceae</taxon>
        <taxon>Streptomyces</taxon>
    </lineage>
</organism>
<dbReference type="EMBL" id="JBIRUI010000001">
    <property type="protein sequence ID" value="MFI1712076.1"/>
    <property type="molecule type" value="Genomic_DNA"/>
</dbReference>
<gene>
    <name evidence="8" type="ORF">ACH407_00615</name>
</gene>